<dbReference type="AlphaFoldDB" id="A0A7W6E8Y6"/>
<dbReference type="EMBL" id="JACIEK010000001">
    <property type="protein sequence ID" value="MBB3996908.1"/>
    <property type="molecule type" value="Genomic_DNA"/>
</dbReference>
<evidence type="ECO:0000313" key="2">
    <source>
        <dbReference type="EMBL" id="MBB3996908.1"/>
    </source>
</evidence>
<comment type="caution">
    <text evidence="2">The sequence shown here is derived from an EMBL/GenBank/DDBJ whole genome shotgun (WGS) entry which is preliminary data.</text>
</comment>
<feature type="compositionally biased region" description="Basic and acidic residues" evidence="1">
    <location>
        <begin position="102"/>
        <end position="114"/>
    </location>
</feature>
<dbReference type="RefSeq" id="WP_183197931.1">
    <property type="nucleotide sequence ID" value="NZ_JACIEK010000001.1"/>
</dbReference>
<evidence type="ECO:0000313" key="3">
    <source>
        <dbReference type="Proteomes" id="UP000542776"/>
    </source>
</evidence>
<feature type="region of interest" description="Disordered" evidence="1">
    <location>
        <begin position="72"/>
        <end position="114"/>
    </location>
</feature>
<name>A0A7W6E8Y6_9HYPH</name>
<accession>A0A7W6E8Y6</accession>
<dbReference type="Proteomes" id="UP000542776">
    <property type="component" value="Unassembled WGS sequence"/>
</dbReference>
<evidence type="ECO:0000256" key="1">
    <source>
        <dbReference type="SAM" id="MobiDB-lite"/>
    </source>
</evidence>
<keyword evidence="3" id="KW-1185">Reference proteome</keyword>
<organism evidence="2 3">
    <name type="scientific">Aureimonas pseudogalii</name>
    <dbReference type="NCBI Taxonomy" id="1744844"/>
    <lineage>
        <taxon>Bacteria</taxon>
        <taxon>Pseudomonadati</taxon>
        <taxon>Pseudomonadota</taxon>
        <taxon>Alphaproteobacteria</taxon>
        <taxon>Hyphomicrobiales</taxon>
        <taxon>Aurantimonadaceae</taxon>
        <taxon>Aureimonas</taxon>
    </lineage>
</organism>
<reference evidence="2 3" key="1">
    <citation type="submission" date="2020-08" db="EMBL/GenBank/DDBJ databases">
        <title>Genomic Encyclopedia of Type Strains, Phase IV (KMG-IV): sequencing the most valuable type-strain genomes for metagenomic binning, comparative biology and taxonomic classification.</title>
        <authorList>
            <person name="Goeker M."/>
        </authorList>
    </citation>
    <scope>NUCLEOTIDE SEQUENCE [LARGE SCALE GENOMIC DNA]</scope>
    <source>
        <strain evidence="2 3">DSM 102238</strain>
    </source>
</reference>
<protein>
    <submittedName>
        <fullName evidence="2">Uncharacterized protein</fullName>
    </submittedName>
</protein>
<proteinExistence type="predicted"/>
<gene>
    <name evidence="2" type="ORF">GGR04_000729</name>
</gene>
<sequence>MKKIRDATVVLGMLEDGQFASDLSESIRATLDALNERAGTKGKAKGSIAVKLDLVVSNGMVTIDCTLDAKTPKPERGSTVLFVTDDGSLSTEHPKQMTMFPRDADERRRVGDDD</sequence>